<dbReference type="InterPro" id="IPR016156">
    <property type="entry name" value="FAD/NAD-linked_Rdtase_dimer_sf"/>
</dbReference>
<evidence type="ECO:0000256" key="13">
    <source>
        <dbReference type="ARBA" id="ARBA00022784"/>
    </source>
</evidence>
<evidence type="ECO:0000256" key="11">
    <source>
        <dbReference type="ARBA" id="ARBA00022714"/>
    </source>
</evidence>
<evidence type="ECO:0000256" key="6">
    <source>
        <dbReference type="ARBA" id="ARBA00010429"/>
    </source>
</evidence>
<evidence type="ECO:0000256" key="3">
    <source>
        <dbReference type="ARBA" id="ARBA00001974"/>
    </source>
</evidence>
<evidence type="ECO:0000256" key="21">
    <source>
        <dbReference type="PIRNR" id="PIRNR037149"/>
    </source>
</evidence>
<keyword evidence="11" id="KW-0001">2Fe-2S</keyword>
<keyword evidence="10 21" id="KW-0285">Flavoprotein</keyword>
<dbReference type="InterPro" id="IPR041854">
    <property type="entry name" value="BFD-like_2Fe2S-bd_dom_sf"/>
</dbReference>
<evidence type="ECO:0000256" key="19">
    <source>
        <dbReference type="ARBA" id="ARBA00034078"/>
    </source>
</evidence>
<keyword evidence="8" id="KW-0004">4Fe-4S</keyword>
<evidence type="ECO:0000259" key="25">
    <source>
        <dbReference type="Pfam" id="PF04324"/>
    </source>
</evidence>
<dbReference type="InterPro" id="IPR005117">
    <property type="entry name" value="NiRdtase/SiRdtase_haem-b_fer"/>
</dbReference>
<keyword evidence="16" id="KW-0408">Iron</keyword>
<keyword evidence="12" id="KW-0479">Metal-binding</keyword>
<dbReference type="Gene3D" id="3.30.390.30">
    <property type="match status" value="1"/>
</dbReference>
<evidence type="ECO:0000259" key="23">
    <source>
        <dbReference type="Pfam" id="PF01077"/>
    </source>
</evidence>
<evidence type="ECO:0000256" key="17">
    <source>
        <dbReference type="ARBA" id="ARBA00023014"/>
    </source>
</evidence>
<gene>
    <name evidence="28" type="primary">nirB</name>
    <name evidence="28" type="ORF">SK069_09680</name>
</gene>
<dbReference type="PIRSF" id="PIRSF037149">
    <property type="entry name" value="NirB"/>
    <property type="match status" value="1"/>
</dbReference>
<evidence type="ECO:0000256" key="7">
    <source>
        <dbReference type="ARBA" id="ARBA00012353"/>
    </source>
</evidence>
<dbReference type="Pfam" id="PF18267">
    <property type="entry name" value="Rubredoxin_C"/>
    <property type="match status" value="1"/>
</dbReference>
<dbReference type="CDD" id="cd19943">
    <property type="entry name" value="NirB_Fer2_BFD-like_1"/>
    <property type="match status" value="1"/>
</dbReference>
<evidence type="ECO:0000256" key="12">
    <source>
        <dbReference type="ARBA" id="ARBA00022723"/>
    </source>
</evidence>
<comment type="cofactor">
    <cofactor evidence="2">
        <name>[4Fe-4S] cluster</name>
        <dbReference type="ChEBI" id="CHEBI:49883"/>
    </cofactor>
</comment>
<dbReference type="NCBIfam" id="TIGR02374">
    <property type="entry name" value="nitri_red_nirB"/>
    <property type="match status" value="1"/>
</dbReference>
<keyword evidence="17" id="KW-0411">Iron-sulfur</keyword>
<dbReference type="SUPFAM" id="SSF55124">
    <property type="entry name" value="Nitrite/Sulfite reductase N-terminal domain-like"/>
    <property type="match status" value="1"/>
</dbReference>
<dbReference type="PROSITE" id="PS00365">
    <property type="entry name" value="NIR_SIR"/>
    <property type="match status" value="1"/>
</dbReference>
<evidence type="ECO:0000256" key="1">
    <source>
        <dbReference type="ARBA" id="ARBA00001929"/>
    </source>
</evidence>
<keyword evidence="29" id="KW-1185">Reference proteome</keyword>
<comment type="cofactor">
    <cofactor evidence="19">
        <name>[2Fe-2S] cluster</name>
        <dbReference type="ChEBI" id="CHEBI:190135"/>
    </cofactor>
</comment>
<dbReference type="InterPro" id="IPR012744">
    <property type="entry name" value="Nitri_red_NirB"/>
</dbReference>
<keyword evidence="15" id="KW-0560">Oxidoreductase</keyword>
<protein>
    <recommendedName>
        <fullName evidence="7">assimilatory sulfite reductase (ferredoxin)</fullName>
        <ecNumber evidence="7">1.8.7.1</ecNumber>
    </recommendedName>
</protein>
<evidence type="ECO:0000256" key="9">
    <source>
        <dbReference type="ARBA" id="ARBA00022617"/>
    </source>
</evidence>
<comment type="cofactor">
    <cofactor evidence="1">
        <name>siroheme</name>
        <dbReference type="ChEBI" id="CHEBI:60052"/>
    </cofactor>
</comment>
<evidence type="ECO:0000256" key="2">
    <source>
        <dbReference type="ARBA" id="ARBA00001966"/>
    </source>
</evidence>
<comment type="caution">
    <text evidence="28">The sequence shown here is derived from an EMBL/GenBank/DDBJ whole genome shotgun (WGS) entry which is preliminary data.</text>
</comment>
<evidence type="ECO:0000313" key="28">
    <source>
        <dbReference type="EMBL" id="MDX8151862.1"/>
    </source>
</evidence>
<evidence type="ECO:0000256" key="22">
    <source>
        <dbReference type="SAM" id="MobiDB-lite"/>
    </source>
</evidence>
<evidence type="ECO:0000259" key="26">
    <source>
        <dbReference type="Pfam" id="PF07992"/>
    </source>
</evidence>
<organism evidence="28 29">
    <name type="scientific">Patulibacter brassicae</name>
    <dbReference type="NCBI Taxonomy" id="1705717"/>
    <lineage>
        <taxon>Bacteria</taxon>
        <taxon>Bacillati</taxon>
        <taxon>Actinomycetota</taxon>
        <taxon>Thermoleophilia</taxon>
        <taxon>Solirubrobacterales</taxon>
        <taxon>Patulibacteraceae</taxon>
        <taxon>Patulibacter</taxon>
    </lineage>
</organism>
<feature type="domain" description="FAD/NAD(P)-binding" evidence="26">
    <location>
        <begin position="7"/>
        <end position="300"/>
    </location>
</feature>
<dbReference type="SUPFAM" id="SSF56014">
    <property type="entry name" value="Nitrite and sulphite reductase 4Fe-4S domain-like"/>
    <property type="match status" value="1"/>
</dbReference>
<dbReference type="PANTHER" id="PTHR43809:SF1">
    <property type="entry name" value="NITRITE REDUCTASE (NADH) LARGE SUBUNIT"/>
    <property type="match status" value="1"/>
</dbReference>
<dbReference type="SUPFAM" id="SSF51905">
    <property type="entry name" value="FAD/NAD(P)-binding domain"/>
    <property type="match status" value="2"/>
</dbReference>
<dbReference type="InterPro" id="IPR036188">
    <property type="entry name" value="FAD/NAD-bd_sf"/>
</dbReference>
<dbReference type="InterPro" id="IPR045854">
    <property type="entry name" value="NO2/SO3_Rdtase_4Fe4S_sf"/>
</dbReference>
<comment type="function">
    <text evidence="4">Catalyzes the reduction of sulfite to sulfide, a step in the biosynthesis of sulfur-containing amino acids and cofactors.</text>
</comment>
<feature type="domain" description="NADH-rubredoxin oxidoreductase C-terminal" evidence="27">
    <location>
        <begin position="333"/>
        <end position="397"/>
    </location>
</feature>
<dbReference type="Proteomes" id="UP001277761">
    <property type="component" value="Unassembled WGS sequence"/>
</dbReference>
<dbReference type="Pfam" id="PF01077">
    <property type="entry name" value="NIR_SIR"/>
    <property type="match status" value="1"/>
</dbReference>
<dbReference type="PRINTS" id="PR00368">
    <property type="entry name" value="FADPNR"/>
</dbReference>
<dbReference type="CDD" id="cd19942">
    <property type="entry name" value="Fer2_BFD-like"/>
    <property type="match status" value="1"/>
</dbReference>
<name>A0ABU4VKI3_9ACTN</name>
<feature type="domain" description="Nitrite/sulphite reductase 4Fe-4S" evidence="23">
    <location>
        <begin position="639"/>
        <end position="777"/>
    </location>
</feature>
<feature type="domain" description="Nitrite/Sulfite reductase ferredoxin-like" evidence="24">
    <location>
        <begin position="568"/>
        <end position="631"/>
    </location>
</feature>
<evidence type="ECO:0000256" key="16">
    <source>
        <dbReference type="ARBA" id="ARBA00023004"/>
    </source>
</evidence>
<dbReference type="Pfam" id="PF04324">
    <property type="entry name" value="Fer2_BFD"/>
    <property type="match status" value="2"/>
</dbReference>
<dbReference type="EMBL" id="JAXAVX010000004">
    <property type="protein sequence ID" value="MDX8151862.1"/>
    <property type="molecule type" value="Genomic_DNA"/>
</dbReference>
<dbReference type="InterPro" id="IPR007419">
    <property type="entry name" value="BFD-like_2Fe2S-bd_dom"/>
</dbReference>
<feature type="region of interest" description="Disordered" evidence="22">
    <location>
        <begin position="809"/>
        <end position="849"/>
    </location>
</feature>
<dbReference type="RefSeq" id="WP_319954017.1">
    <property type="nucleotide sequence ID" value="NZ_JAXAVX010000004.1"/>
</dbReference>
<comment type="cofactor">
    <cofactor evidence="3 21">
        <name>FAD</name>
        <dbReference type="ChEBI" id="CHEBI:57692"/>
    </cofactor>
</comment>
<evidence type="ECO:0000256" key="14">
    <source>
        <dbReference type="ARBA" id="ARBA00022827"/>
    </source>
</evidence>
<evidence type="ECO:0000256" key="5">
    <source>
        <dbReference type="ARBA" id="ARBA00005096"/>
    </source>
</evidence>
<keyword evidence="14 21" id="KW-0274">FAD</keyword>
<dbReference type="Pfam" id="PF03460">
    <property type="entry name" value="NIR_SIR_ferr"/>
    <property type="match status" value="1"/>
</dbReference>
<dbReference type="PRINTS" id="PR00411">
    <property type="entry name" value="PNDRDTASEI"/>
</dbReference>
<dbReference type="InterPro" id="IPR041575">
    <property type="entry name" value="Rubredoxin_C"/>
</dbReference>
<dbReference type="EC" id="1.8.7.1" evidence="7"/>
<dbReference type="InterPro" id="IPR036136">
    <property type="entry name" value="Nit/Sulf_reduc_fer-like_dom_sf"/>
</dbReference>
<feature type="domain" description="BFD-like [2Fe-2S]-binding" evidence="25">
    <location>
        <begin position="435"/>
        <end position="483"/>
    </location>
</feature>
<dbReference type="InterPro" id="IPR023753">
    <property type="entry name" value="FAD/NAD-binding_dom"/>
</dbReference>
<dbReference type="InterPro" id="IPR006066">
    <property type="entry name" value="NO2/SO3_Rdtase_FeS/sirohaem_BS"/>
</dbReference>
<dbReference type="Gene3D" id="3.30.413.10">
    <property type="entry name" value="Sulfite Reductase Hemoprotein, domain 1"/>
    <property type="match status" value="1"/>
</dbReference>
<sequence length="849" mass="89640">MTTHDTDVLLIGGGIAAQAVCEALREAGGTQAIAMVCEEPRLPFDRVSLSHLLVDGKDAEELQLRPEEWYADHGVTTLLGDVVTSLDPDGRIATLRSGATVRFERAVLCTGSTPLMPPLPGIDLPGVIPFRGPEDCQAIREAALAGTEVAVIGGGLLGLEAAYGVASQGAPATVVHLLDRLMERQLDDPAAALLEPALERLGVRVLLERQTTEILGEDRATGLRFADGDTLDCGLVVVSIGIRPRTALARESGLACDRGIVVDDRLVTSHPRVLAVGECAEHRGQVYGIVAPIHDQAQVAAQTLLRFDACGPGMDVEDGEVAGAVYGGSVLSAKLKVLGVDVVSIGDPIGLPPVAGAGVAEVPTSVAASDPAAGVYRKLVVTDGRLTGAILVGDTRGHELLLDGVVTGREVEDPLGLLAEAGEASPADLPDAAQVCNCNGVCKGQIVDAIRDGDLGSTQEVVSVTRAGAGCGSCKPTVTELLRITRGGQVDEATYLCPCRKQTREDLAAVTREQGCTSVSELSAACGAGRDCGACKPGLAYLVSEVNDNQHREERHARFINDRVHGNIQKDGTFSVVPRMRGGVTTPSELRRIADVAERFDVPCVKVTGGQRIDLLGIRKEDLPAVWEALDMPSGYAYAKSVRTVKTCVGQEFCRFGLGASMQAGIELEQMIEGLYTPHKVKLAVSGCPRNCAESLIKDIGIVAIEGGWELYVGGGGAGTIKKGELLATVATKDEVLRLAVIFLQHYREHGEYLERTMPFVERVGLDAIRAAVLDEASGEPARLLERFRIAKAACDPDPWRERRAPVTANQFSELDSDATPVGPLEVRRTTGSALPMASPAAMRRHSDA</sequence>
<comment type="similarity">
    <text evidence="6">Belongs to the nitrite and sulfite reductase 4Fe-4S domain family.</text>
</comment>
<comment type="pathway">
    <text evidence="5">Nitrogen metabolism; nitrate reduction (assimilation).</text>
</comment>
<proteinExistence type="inferred from homology"/>
<dbReference type="InterPro" id="IPR006067">
    <property type="entry name" value="NO2/SO3_Rdtase_4Fe4S_dom"/>
</dbReference>
<evidence type="ECO:0000256" key="8">
    <source>
        <dbReference type="ARBA" id="ARBA00022485"/>
    </source>
</evidence>
<evidence type="ECO:0000313" key="29">
    <source>
        <dbReference type="Proteomes" id="UP001277761"/>
    </source>
</evidence>
<evidence type="ECO:0000256" key="10">
    <source>
        <dbReference type="ARBA" id="ARBA00022630"/>
    </source>
</evidence>
<keyword evidence="9" id="KW-0349">Heme</keyword>
<dbReference type="Gene3D" id="3.90.480.20">
    <property type="match status" value="1"/>
</dbReference>
<dbReference type="InterPro" id="IPR017121">
    <property type="entry name" value="Nitrite_Rdtase_lsu"/>
</dbReference>
<dbReference type="Gene3D" id="1.10.10.1100">
    <property type="entry name" value="BFD-like [2Fe-2S]-binding domain"/>
    <property type="match status" value="2"/>
</dbReference>
<evidence type="ECO:0000259" key="24">
    <source>
        <dbReference type="Pfam" id="PF03460"/>
    </source>
</evidence>
<comment type="catalytic activity">
    <reaction evidence="20">
        <text>hydrogen sulfide + 6 oxidized [2Fe-2S]-[ferredoxin] + 3 H2O = sulfite + 6 reduced [2Fe-2S]-[ferredoxin] + 7 H(+)</text>
        <dbReference type="Rhea" id="RHEA:23132"/>
        <dbReference type="Rhea" id="RHEA-COMP:10000"/>
        <dbReference type="Rhea" id="RHEA-COMP:10001"/>
        <dbReference type="ChEBI" id="CHEBI:15377"/>
        <dbReference type="ChEBI" id="CHEBI:15378"/>
        <dbReference type="ChEBI" id="CHEBI:17359"/>
        <dbReference type="ChEBI" id="CHEBI:29919"/>
        <dbReference type="ChEBI" id="CHEBI:33737"/>
        <dbReference type="ChEBI" id="CHEBI:33738"/>
        <dbReference type="EC" id="1.8.7.1"/>
    </reaction>
</comment>
<dbReference type="InterPro" id="IPR052034">
    <property type="entry name" value="NasD-like"/>
</dbReference>
<dbReference type="Pfam" id="PF07992">
    <property type="entry name" value="Pyr_redox_2"/>
    <property type="match status" value="1"/>
</dbReference>
<reference evidence="28 29" key="1">
    <citation type="submission" date="2023-11" db="EMBL/GenBank/DDBJ databases">
        <authorList>
            <person name="Xu M."/>
            <person name="Jiang T."/>
        </authorList>
    </citation>
    <scope>NUCLEOTIDE SEQUENCE [LARGE SCALE GENOMIC DNA]</scope>
    <source>
        <strain evidence="28 29">SD</strain>
    </source>
</reference>
<dbReference type="PANTHER" id="PTHR43809">
    <property type="entry name" value="NITRITE REDUCTASE (NADH) LARGE SUBUNIT"/>
    <property type="match status" value="1"/>
</dbReference>
<evidence type="ECO:0000256" key="15">
    <source>
        <dbReference type="ARBA" id="ARBA00023002"/>
    </source>
</evidence>
<dbReference type="PRINTS" id="PR00397">
    <property type="entry name" value="SIROHAEM"/>
</dbReference>
<dbReference type="Gene3D" id="3.50.50.60">
    <property type="entry name" value="FAD/NAD(P)-binding domain"/>
    <property type="match status" value="2"/>
</dbReference>
<evidence type="ECO:0000256" key="20">
    <source>
        <dbReference type="ARBA" id="ARBA00049518"/>
    </source>
</evidence>
<evidence type="ECO:0000256" key="4">
    <source>
        <dbReference type="ARBA" id="ARBA00003247"/>
    </source>
</evidence>
<evidence type="ECO:0000259" key="27">
    <source>
        <dbReference type="Pfam" id="PF18267"/>
    </source>
</evidence>
<keyword evidence="18 21" id="KW-0534">Nitrate assimilation</keyword>
<evidence type="ECO:0000256" key="18">
    <source>
        <dbReference type="ARBA" id="ARBA00023063"/>
    </source>
</evidence>
<feature type="domain" description="BFD-like [2Fe-2S]-binding" evidence="25">
    <location>
        <begin position="495"/>
        <end position="544"/>
    </location>
</feature>
<accession>A0ABU4VKI3</accession>
<keyword evidence="13" id="KW-0883">Thioether bond</keyword>